<sequence>MGRRGDQRGETRDFERQRRFNSKDSLKSILNGPGEPIPTDGFDYTSLPHRMSLEVPKRNRTDFDAHNHVHDMYREFADDYYKIKKNNSLIMKIKRTEGERETDLEYLIETITNRFRAEYIVEQSVMSVVGDAPDGEAAIEDLNTIPLWRTHKMDVVNDSGMSDSEMTAILNEYARKQAEPDLDMQILYSKLEVYYYKCKLEAEAEKDGEFSEEDKSLAFTAEEEVELRDLVKEINDRRTKLEAYHLIEKCRIVGNMAYIERASCVLLGGKAAYLGDSMTLLDVIHRERPLGYFVNEYLKGTFKDPDDEARFFSLHINEAAPETFLWMKVIYKPTPRAKALFKYGFLHPSDEITRWRERPLNDTWAQADAWIALGSDMIPPKRPIVDRVRRNLEHQLEQEPHKKKLAAVVSSIQRARSLRPIYDEYDMSCAKLQMGKDMAKDAYKKGTETEA</sequence>
<keyword evidence="3" id="KW-1185">Reference proteome</keyword>
<dbReference type="Proteomes" id="UP000244309">
    <property type="component" value="Unassembled WGS sequence"/>
</dbReference>
<organism evidence="2 3">
    <name type="scientific">Candidozyma haemuli</name>
    <dbReference type="NCBI Taxonomy" id="45357"/>
    <lineage>
        <taxon>Eukaryota</taxon>
        <taxon>Fungi</taxon>
        <taxon>Dikarya</taxon>
        <taxon>Ascomycota</taxon>
        <taxon>Saccharomycotina</taxon>
        <taxon>Pichiomycetes</taxon>
        <taxon>Metschnikowiaceae</taxon>
        <taxon>Candidozyma</taxon>
    </lineage>
</organism>
<evidence type="ECO:0000313" key="2">
    <source>
        <dbReference type="EMBL" id="PVH22693.1"/>
    </source>
</evidence>
<evidence type="ECO:0000313" key="3">
    <source>
        <dbReference type="Proteomes" id="UP000244309"/>
    </source>
</evidence>
<comment type="caution">
    <text evidence="2">The sequence shown here is derived from an EMBL/GenBank/DDBJ whole genome shotgun (WGS) entry which is preliminary data.</text>
</comment>
<evidence type="ECO:0000256" key="1">
    <source>
        <dbReference type="SAM" id="MobiDB-lite"/>
    </source>
</evidence>
<dbReference type="VEuPathDB" id="FungiDB:CXQ85_005267"/>
<protein>
    <submittedName>
        <fullName evidence="2">Uncharacterized protein</fullName>
    </submittedName>
</protein>
<dbReference type="EMBL" id="PKFO01000008">
    <property type="protein sequence ID" value="PVH22693.1"/>
    <property type="molecule type" value="Genomic_DNA"/>
</dbReference>
<feature type="compositionally biased region" description="Basic and acidic residues" evidence="1">
    <location>
        <begin position="1"/>
        <end position="26"/>
    </location>
</feature>
<name>A0A2V1AZB1_9ASCO</name>
<dbReference type="GeneID" id="37010597"/>
<accession>A0A2V1AZB1</accession>
<proteinExistence type="predicted"/>
<gene>
    <name evidence="2" type="ORF">CXQ85_005267</name>
</gene>
<feature type="region of interest" description="Disordered" evidence="1">
    <location>
        <begin position="1"/>
        <end position="43"/>
    </location>
</feature>
<dbReference type="AlphaFoldDB" id="A0A2V1AZB1"/>
<dbReference type="RefSeq" id="XP_025343633.1">
    <property type="nucleotide sequence ID" value="XM_025488866.1"/>
</dbReference>
<reference evidence="2 3" key="1">
    <citation type="submission" date="2017-12" db="EMBL/GenBank/DDBJ databases">
        <title>Genome Sequence of a Multidrug-Resistant Candida haemulonii Isolate from a Patient with Chronic Leg Ulcers in Israel.</title>
        <authorList>
            <person name="Chow N.A."/>
            <person name="Gade L."/>
            <person name="Batra D."/>
            <person name="Rowe L.A."/>
            <person name="Ben-Ami R."/>
            <person name="Loparev V.N."/>
            <person name="Litvintseva A.P."/>
        </authorList>
    </citation>
    <scope>NUCLEOTIDE SEQUENCE [LARGE SCALE GENOMIC DNA]</scope>
    <source>
        <strain evidence="2 3">B11899</strain>
    </source>
</reference>